<dbReference type="InterPro" id="IPR000845">
    <property type="entry name" value="Nucleoside_phosphorylase_d"/>
</dbReference>
<dbReference type="Proteomes" id="UP000721415">
    <property type="component" value="Unassembled WGS sequence"/>
</dbReference>
<evidence type="ECO:0000256" key="1">
    <source>
        <dbReference type="ARBA" id="ARBA00011888"/>
    </source>
</evidence>
<name>A0ABS0LQ29_9LACT</name>
<proteinExistence type="predicted"/>
<comment type="caution">
    <text evidence="5">The sequence shown here is derived from an EMBL/GenBank/DDBJ whole genome shotgun (WGS) entry which is preliminary data.</text>
</comment>
<organism evidence="5 6">
    <name type="scientific">Facklamia lactis</name>
    <dbReference type="NCBI Taxonomy" id="2749967"/>
    <lineage>
        <taxon>Bacteria</taxon>
        <taxon>Bacillati</taxon>
        <taxon>Bacillota</taxon>
        <taxon>Bacilli</taxon>
        <taxon>Lactobacillales</taxon>
        <taxon>Aerococcaceae</taxon>
        <taxon>Facklamia</taxon>
    </lineage>
</organism>
<feature type="domain" description="Nucleoside phosphorylase" evidence="4">
    <location>
        <begin position="58"/>
        <end position="206"/>
    </location>
</feature>
<dbReference type="SUPFAM" id="SSF53167">
    <property type="entry name" value="Purine and uridine phosphorylases"/>
    <property type="match status" value="1"/>
</dbReference>
<dbReference type="EC" id="2.4.2.3" evidence="1"/>
<evidence type="ECO:0000256" key="2">
    <source>
        <dbReference type="ARBA" id="ARBA00021980"/>
    </source>
</evidence>
<dbReference type="Gene3D" id="3.40.50.1580">
    <property type="entry name" value="Nucleoside phosphorylase domain"/>
    <property type="match status" value="1"/>
</dbReference>
<dbReference type="RefSeq" id="WP_197113609.1">
    <property type="nucleotide sequence ID" value="NZ_JACBXQ010000001.1"/>
</dbReference>
<sequence>MITDSFDIDTEPMFTLKDFYGEQNHFVEKCFIVISKEIHDYLLNEFSCEIIGYIGAANGKTPIFMTKYEGINFAFYLTQIGSALASGSCAEANWITGANKFIMCGSCGSLNKSITNGKYIVPTEAYRGEGASYYYAKASDYIRITNSQEVISFFENENIPYVKGKVWTTDSMLRETRGLINRRKEEGCIAVEMELAGVQAVCDFYHFDLYNFLEAGDVLEESGYELEELHRANHHLGKLFIGLKLLKII</sequence>
<gene>
    <name evidence="5" type="ORF">HZY91_00730</name>
</gene>
<dbReference type="Pfam" id="PF01048">
    <property type="entry name" value="PNP_UDP_1"/>
    <property type="match status" value="1"/>
</dbReference>
<dbReference type="EMBL" id="JACBXQ010000001">
    <property type="protein sequence ID" value="MBG9985414.1"/>
    <property type="molecule type" value="Genomic_DNA"/>
</dbReference>
<comment type="catalytic activity">
    <reaction evidence="3">
        <text>uridine + phosphate = alpha-D-ribose 1-phosphate + uracil</text>
        <dbReference type="Rhea" id="RHEA:24388"/>
        <dbReference type="ChEBI" id="CHEBI:16704"/>
        <dbReference type="ChEBI" id="CHEBI:17568"/>
        <dbReference type="ChEBI" id="CHEBI:43474"/>
        <dbReference type="ChEBI" id="CHEBI:57720"/>
        <dbReference type="EC" id="2.4.2.3"/>
    </reaction>
</comment>
<dbReference type="InterPro" id="IPR035994">
    <property type="entry name" value="Nucleoside_phosphorylase_sf"/>
</dbReference>
<keyword evidence="6" id="KW-1185">Reference proteome</keyword>
<accession>A0ABS0LQ29</accession>
<protein>
    <recommendedName>
        <fullName evidence="2">Uridine phosphorylase</fullName>
        <ecNumber evidence="1">2.4.2.3</ecNumber>
    </recommendedName>
</protein>
<evidence type="ECO:0000313" key="5">
    <source>
        <dbReference type="EMBL" id="MBG9985414.1"/>
    </source>
</evidence>
<dbReference type="CDD" id="cd09007">
    <property type="entry name" value="NP-I_spr0068"/>
    <property type="match status" value="1"/>
</dbReference>
<evidence type="ECO:0000259" key="4">
    <source>
        <dbReference type="Pfam" id="PF01048"/>
    </source>
</evidence>
<evidence type="ECO:0000313" key="6">
    <source>
        <dbReference type="Proteomes" id="UP000721415"/>
    </source>
</evidence>
<evidence type="ECO:0000256" key="3">
    <source>
        <dbReference type="ARBA" id="ARBA00048447"/>
    </source>
</evidence>
<reference evidence="5 6" key="1">
    <citation type="submission" date="2020-07" db="EMBL/GenBank/DDBJ databases">
        <title>Facklamia lactis sp. nov., isolated from raw milk.</title>
        <authorList>
            <person name="Doll E.V."/>
            <person name="Huptas C."/>
            <person name="Staib L."/>
            <person name="Wenning M."/>
            <person name="Scherer S."/>
        </authorList>
    </citation>
    <scope>NUCLEOTIDE SEQUENCE [LARGE SCALE GENOMIC DNA]</scope>
    <source>
        <strain evidence="5 6">DSM 111018</strain>
    </source>
</reference>
<dbReference type="PANTHER" id="PTHR43691">
    <property type="entry name" value="URIDINE PHOSPHORYLASE"/>
    <property type="match status" value="1"/>
</dbReference>
<dbReference type="PANTHER" id="PTHR43691:SF11">
    <property type="entry name" value="FI09636P-RELATED"/>
    <property type="match status" value="1"/>
</dbReference>